<evidence type="ECO:0000313" key="2">
    <source>
        <dbReference type="EMBL" id="MXY95304.1"/>
    </source>
</evidence>
<dbReference type="EMBL" id="VXRG01000143">
    <property type="protein sequence ID" value="MXY95304.1"/>
    <property type="molecule type" value="Genomic_DNA"/>
</dbReference>
<name>A0A6B0YVZ4_9CHLR</name>
<reference evidence="2" key="1">
    <citation type="submission" date="2019-09" db="EMBL/GenBank/DDBJ databases">
        <title>Characterisation of the sponge microbiome using genome-centric metagenomics.</title>
        <authorList>
            <person name="Engelberts J.P."/>
            <person name="Robbins S.J."/>
            <person name="De Goeij J.M."/>
            <person name="Aranda M."/>
            <person name="Bell S.C."/>
            <person name="Webster N.S."/>
        </authorList>
    </citation>
    <scope>NUCLEOTIDE SEQUENCE</scope>
    <source>
        <strain evidence="2">SB0664_bin_27</strain>
    </source>
</reference>
<gene>
    <name evidence="2" type="ORF">F4Y42_17820</name>
</gene>
<dbReference type="AlphaFoldDB" id="A0A6B0YVZ4"/>
<comment type="caution">
    <text evidence="2">The sequence shown here is derived from an EMBL/GenBank/DDBJ whole genome shotgun (WGS) entry which is preliminary data.</text>
</comment>
<feature type="compositionally biased region" description="Low complexity" evidence="1">
    <location>
        <begin position="104"/>
        <end position="164"/>
    </location>
</feature>
<accession>A0A6B0YVZ4</accession>
<feature type="region of interest" description="Disordered" evidence="1">
    <location>
        <begin position="42"/>
        <end position="164"/>
    </location>
</feature>
<proteinExistence type="predicted"/>
<feature type="compositionally biased region" description="Polar residues" evidence="1">
    <location>
        <begin position="85"/>
        <end position="98"/>
    </location>
</feature>
<organism evidence="2">
    <name type="scientific">Caldilineaceae bacterium SB0664_bin_27</name>
    <dbReference type="NCBI Taxonomy" id="2605260"/>
    <lineage>
        <taxon>Bacteria</taxon>
        <taxon>Bacillati</taxon>
        <taxon>Chloroflexota</taxon>
        <taxon>Caldilineae</taxon>
        <taxon>Caldilineales</taxon>
        <taxon>Caldilineaceae</taxon>
    </lineage>
</organism>
<protein>
    <submittedName>
        <fullName evidence="2">Uncharacterized protein</fullName>
    </submittedName>
</protein>
<evidence type="ECO:0000256" key="1">
    <source>
        <dbReference type="SAM" id="MobiDB-lite"/>
    </source>
</evidence>
<sequence length="164" mass="16199">MEGKTEYAMLLIVVVLLGAAGIATAQEGGGLGRQIANFFTDQGNLETTVPPSLPRDNAPTPALEPPGPPSDSDSRAPRVAPPGANTPQATPTPAQQSKPPGPPSDADSSAPPVASPGANTPQATPTPSQQSKPPGPPSDADSSAPPVAPPGAKTPQATPTPATE</sequence>